<dbReference type="EMBL" id="BSFE01000002">
    <property type="protein sequence ID" value="GLK51432.1"/>
    <property type="molecule type" value="Genomic_DNA"/>
</dbReference>
<proteinExistence type="predicted"/>
<comment type="caution">
    <text evidence="3">The sequence shown here is derived from an EMBL/GenBank/DDBJ whole genome shotgun (WGS) entry which is preliminary data.</text>
</comment>
<name>A0A9W6MMQ9_9PROT</name>
<accession>A0A9W6MMQ9</accession>
<organism evidence="3 4">
    <name type="scientific">Maricaulis virginensis</name>
    <dbReference type="NCBI Taxonomy" id="144022"/>
    <lineage>
        <taxon>Bacteria</taxon>
        <taxon>Pseudomonadati</taxon>
        <taxon>Pseudomonadota</taxon>
        <taxon>Alphaproteobacteria</taxon>
        <taxon>Maricaulales</taxon>
        <taxon>Maricaulaceae</taxon>
        <taxon>Maricaulis</taxon>
    </lineage>
</organism>
<evidence type="ECO:0000256" key="2">
    <source>
        <dbReference type="SAM" id="Phobius"/>
    </source>
</evidence>
<sequence length="114" mass="12278">MPPIPETVCEYRGAGADGDKFPISAPRTVILTKVRTQIVKGYFRQAGSVCVMAMCGISARSRAPSFMNWALTFVRVTVLVGALSLSFPTLSFFPDGGLRRQAADPGPTGDQLKR</sequence>
<feature type="transmembrane region" description="Helical" evidence="2">
    <location>
        <begin position="66"/>
        <end position="87"/>
    </location>
</feature>
<keyword evidence="2" id="KW-0472">Membrane</keyword>
<keyword evidence="4" id="KW-1185">Reference proteome</keyword>
<reference evidence="3" key="1">
    <citation type="journal article" date="2014" name="Int. J. Syst. Evol. Microbiol.">
        <title>Complete genome sequence of Corynebacterium casei LMG S-19264T (=DSM 44701T), isolated from a smear-ripened cheese.</title>
        <authorList>
            <consortium name="US DOE Joint Genome Institute (JGI-PGF)"/>
            <person name="Walter F."/>
            <person name="Albersmeier A."/>
            <person name="Kalinowski J."/>
            <person name="Ruckert C."/>
        </authorList>
    </citation>
    <scope>NUCLEOTIDE SEQUENCE</scope>
    <source>
        <strain evidence="3">VKM B-1513</strain>
    </source>
</reference>
<dbReference type="Proteomes" id="UP001143486">
    <property type="component" value="Unassembled WGS sequence"/>
</dbReference>
<reference evidence="3" key="2">
    <citation type="submission" date="2023-01" db="EMBL/GenBank/DDBJ databases">
        <authorList>
            <person name="Sun Q."/>
            <person name="Evtushenko L."/>
        </authorList>
    </citation>
    <scope>NUCLEOTIDE SEQUENCE</scope>
    <source>
        <strain evidence="3">VKM B-1513</strain>
    </source>
</reference>
<keyword evidence="2" id="KW-0812">Transmembrane</keyword>
<protein>
    <submittedName>
        <fullName evidence="3">Uncharacterized protein</fullName>
    </submittedName>
</protein>
<feature type="region of interest" description="Disordered" evidence="1">
    <location>
        <begin position="93"/>
        <end position="114"/>
    </location>
</feature>
<evidence type="ECO:0000313" key="3">
    <source>
        <dbReference type="EMBL" id="GLK51432.1"/>
    </source>
</evidence>
<evidence type="ECO:0000313" key="4">
    <source>
        <dbReference type="Proteomes" id="UP001143486"/>
    </source>
</evidence>
<evidence type="ECO:0000256" key="1">
    <source>
        <dbReference type="SAM" id="MobiDB-lite"/>
    </source>
</evidence>
<gene>
    <name evidence="3" type="ORF">GCM10017621_09400</name>
</gene>
<keyword evidence="2" id="KW-1133">Transmembrane helix</keyword>
<dbReference type="AlphaFoldDB" id="A0A9W6MMQ9"/>